<dbReference type="Gene3D" id="3.40.50.1820">
    <property type="entry name" value="alpha/beta hydrolase"/>
    <property type="match status" value="1"/>
</dbReference>
<reference evidence="6" key="1">
    <citation type="submission" date="2024-06" db="EMBL/GenBank/DDBJ databases">
        <title>Streptomyces sp. strain HUAS MG91 genome sequences.</title>
        <authorList>
            <person name="Mo P."/>
        </authorList>
    </citation>
    <scope>NUCLEOTIDE SEQUENCE</scope>
    <source>
        <strain evidence="6">HUAS MG91</strain>
    </source>
</reference>
<keyword evidence="3" id="KW-0720">Serine protease</keyword>
<keyword evidence="1" id="KW-0732">Signal</keyword>
<accession>A0AAU8IUJ9</accession>
<feature type="domain" description="Peptidase S9 prolyl oligopeptidase catalytic" evidence="5">
    <location>
        <begin position="462"/>
        <end position="667"/>
    </location>
</feature>
<dbReference type="InterPro" id="IPR029058">
    <property type="entry name" value="AB_hydrolase_fold"/>
</dbReference>
<dbReference type="PANTHER" id="PTHR42776">
    <property type="entry name" value="SERINE PEPTIDASE S9 FAMILY MEMBER"/>
    <property type="match status" value="1"/>
</dbReference>
<sequence length="678" mass="72970">MPETPDTPETSGGASAFHDLSTFLALPRVNSLALSADGGRLVAAVQNLSGDGTRFVSGLWEIDPAGARDAVRLTRSDKGESGPAFGPDGTLHFLSGRPGDIDDAEGEHEGPALWALPPRGEAAVVARHPGGIAGYTVARDSGALGHVGGLLPGAADAETHDRLRKERKDAKVTAILYESGPTRAWDHDLGPEDPHVFVRATADAAPVDAGGQGAGIEDAGDVALSPDGTRVAYTRFVTGRVPDENRTAVVIADATTGKQLHVLGDLEHLYEAPVFTGDGTAVVCSRMFYPTYDEPWDGTLVRIDLADGEVSDLLPGFDNWPGGAVCSPADDTLFFTADEKGHRPVFRRDPDGTVTRLTASGAYGSLCVAPDGRTLYALRNAIDSPPRPVRLDAATADQTPAELPAPGGVGELPGTLTEVHVEADDGFRVRGWLVLPEGASAERPAPLLVSVHGGPQGSWNAWTWRWNPWPFAARGYAVLLPDPALSTGYGQRNHERGWGQWGGRPYDDVMALTDAAEGRDDIDSGRTALAGGSYGGYMANRVATGTDRFRAIVSHAGLWDIRMFQGDTDVPWYFQRIFGDPLTRPERYEADSPYENAAKIRTPMLVIHGAKDYRVPVGQGSALFQDLQRFEVPAKFLYFPDENHWILSPGHIKVWYETFLNFIDHHTLGTEWRRPGLL</sequence>
<dbReference type="KEGG" id="stac:ABII15_16595"/>
<dbReference type="EC" id="3.4.-.-" evidence="6"/>
<dbReference type="Gene3D" id="2.120.10.30">
    <property type="entry name" value="TolB, C-terminal domain"/>
    <property type="match status" value="1"/>
</dbReference>
<gene>
    <name evidence="6" type="ORF">ABII15_16595</name>
</gene>
<dbReference type="AlphaFoldDB" id="A0AAU8IUJ9"/>
<evidence type="ECO:0000313" key="6">
    <source>
        <dbReference type="EMBL" id="XCJ71488.1"/>
    </source>
</evidence>
<evidence type="ECO:0000256" key="1">
    <source>
        <dbReference type="ARBA" id="ARBA00022729"/>
    </source>
</evidence>
<dbReference type="GO" id="GO:0006508">
    <property type="term" value="P:proteolysis"/>
    <property type="evidence" value="ECO:0007669"/>
    <property type="project" value="InterPro"/>
</dbReference>
<dbReference type="Pfam" id="PF07676">
    <property type="entry name" value="PD40"/>
    <property type="match status" value="2"/>
</dbReference>
<evidence type="ECO:0000256" key="2">
    <source>
        <dbReference type="ARBA" id="ARBA00022801"/>
    </source>
</evidence>
<dbReference type="InterPro" id="IPR011042">
    <property type="entry name" value="6-blade_b-propeller_TolB-like"/>
</dbReference>
<organism evidence="6">
    <name type="scientific">Streptomyces tabacisoli</name>
    <dbReference type="NCBI Taxonomy" id="3156398"/>
    <lineage>
        <taxon>Bacteria</taxon>
        <taxon>Bacillati</taxon>
        <taxon>Actinomycetota</taxon>
        <taxon>Actinomycetes</taxon>
        <taxon>Kitasatosporales</taxon>
        <taxon>Streptomycetaceae</taxon>
        <taxon>Streptomyces</taxon>
    </lineage>
</organism>
<evidence type="ECO:0000259" key="5">
    <source>
        <dbReference type="Pfam" id="PF00326"/>
    </source>
</evidence>
<name>A0AAU8IUJ9_9ACTN</name>
<evidence type="ECO:0000256" key="4">
    <source>
        <dbReference type="SAM" id="MobiDB-lite"/>
    </source>
</evidence>
<keyword evidence="2 6" id="KW-0378">Hydrolase</keyword>
<keyword evidence="3" id="KW-0645">Protease</keyword>
<dbReference type="SUPFAM" id="SSF69304">
    <property type="entry name" value="Tricorn protease N-terminal domain"/>
    <property type="match status" value="1"/>
</dbReference>
<dbReference type="SUPFAM" id="SSF53474">
    <property type="entry name" value="alpha/beta-Hydrolases"/>
    <property type="match status" value="1"/>
</dbReference>
<dbReference type="EMBL" id="CP159534">
    <property type="protein sequence ID" value="XCJ71488.1"/>
    <property type="molecule type" value="Genomic_DNA"/>
</dbReference>
<dbReference type="InterPro" id="IPR001375">
    <property type="entry name" value="Peptidase_S9_cat"/>
</dbReference>
<evidence type="ECO:0000256" key="3">
    <source>
        <dbReference type="ARBA" id="ARBA00022825"/>
    </source>
</evidence>
<feature type="region of interest" description="Disordered" evidence="4">
    <location>
        <begin position="76"/>
        <end position="109"/>
    </location>
</feature>
<protein>
    <submittedName>
        <fullName evidence="6">S9 family peptidase</fullName>
        <ecNumber evidence="6">3.4.-.-</ecNumber>
    </submittedName>
</protein>
<dbReference type="PANTHER" id="PTHR42776:SF13">
    <property type="entry name" value="DIPEPTIDYL-PEPTIDASE 5"/>
    <property type="match status" value="1"/>
</dbReference>
<dbReference type="GO" id="GO:0004252">
    <property type="term" value="F:serine-type endopeptidase activity"/>
    <property type="evidence" value="ECO:0007669"/>
    <property type="project" value="TreeGrafter"/>
</dbReference>
<dbReference type="Pfam" id="PF00326">
    <property type="entry name" value="Peptidase_S9"/>
    <property type="match status" value="1"/>
</dbReference>
<proteinExistence type="predicted"/>
<dbReference type="RefSeq" id="WP_353943101.1">
    <property type="nucleotide sequence ID" value="NZ_CP159534.1"/>
</dbReference>
<dbReference type="InterPro" id="IPR011659">
    <property type="entry name" value="WD40"/>
</dbReference>